<reference evidence="2" key="1">
    <citation type="submission" date="2015-07" db="EMBL/GenBank/DDBJ databases">
        <title>Near-Complete Genome Sequence of the Cellulolytic Bacterium Bacteroides (Pseudobacteroides) cellulosolvens ATCC 35603.</title>
        <authorList>
            <person name="Dassa B."/>
            <person name="Utturkar S.M."/>
            <person name="Klingeman D.M."/>
            <person name="Hurt R.A."/>
            <person name="Keller M."/>
            <person name="Xu J."/>
            <person name="Reddy Y.H.K."/>
            <person name="Borovok I."/>
            <person name="Grinberg I.R."/>
            <person name="Lamed R."/>
            <person name="Zhivin O."/>
            <person name="Bayer E.A."/>
            <person name="Brown S.D."/>
        </authorList>
    </citation>
    <scope>NUCLEOTIDE SEQUENCE [LARGE SCALE GENOMIC DNA]</scope>
    <source>
        <strain evidence="2">DSM 2933</strain>
    </source>
</reference>
<evidence type="ECO:0000313" key="2">
    <source>
        <dbReference type="Proteomes" id="UP000036923"/>
    </source>
</evidence>
<name>A0A0L6JTV8_9FIRM</name>
<dbReference type="RefSeq" id="WP_050753707.1">
    <property type="nucleotide sequence ID" value="NZ_LGTC01000001.1"/>
</dbReference>
<organism evidence="1 2">
    <name type="scientific">Pseudobacteroides cellulosolvens ATCC 35603 = DSM 2933</name>
    <dbReference type="NCBI Taxonomy" id="398512"/>
    <lineage>
        <taxon>Bacteria</taxon>
        <taxon>Bacillati</taxon>
        <taxon>Bacillota</taxon>
        <taxon>Clostridia</taxon>
        <taxon>Eubacteriales</taxon>
        <taxon>Oscillospiraceae</taxon>
        <taxon>Pseudobacteroides</taxon>
    </lineage>
</organism>
<dbReference type="STRING" id="398512.Bccel_4438"/>
<dbReference type="AlphaFoldDB" id="A0A0L6JTV8"/>
<dbReference type="Proteomes" id="UP000036923">
    <property type="component" value="Unassembled WGS sequence"/>
</dbReference>
<keyword evidence="2" id="KW-1185">Reference proteome</keyword>
<comment type="caution">
    <text evidence="1">The sequence shown here is derived from an EMBL/GenBank/DDBJ whole genome shotgun (WGS) entry which is preliminary data.</text>
</comment>
<protein>
    <submittedName>
        <fullName evidence="1">Uncharacterized protein</fullName>
    </submittedName>
</protein>
<gene>
    <name evidence="1" type="ORF">Bccel_4438</name>
</gene>
<dbReference type="EMBL" id="LGTC01000001">
    <property type="protein sequence ID" value="KNY29164.1"/>
    <property type="molecule type" value="Genomic_DNA"/>
</dbReference>
<evidence type="ECO:0000313" key="1">
    <source>
        <dbReference type="EMBL" id="KNY29164.1"/>
    </source>
</evidence>
<accession>A0A0L6JTV8</accession>
<sequence precursor="true">MKRIKLKTKIIILIILVVYLTQYVYAQIRIDYYDNRYYIDDPLINVVSGESEIDKSEKIILDYDDTDGTYKTVFRFYTWWHATCHHVGHDEWIQYKVFKDGSPPEMQGTMITLNQLPLSTYDANNHNWGEWAEIERLEATETDDGYVKYKRECKYQKGWWATLGAHEPDYKTEVIPKLSIKNPIVTPTPTPTLKPKPSAAPIGKIKFDPPSCEWRNLPQNVRVYVDGNKTTTQYDSDIRQYRYTVTVTDPVTLETTTETRTGSTYWRVEQDWTIDKLLVTGPLLDGDKIIDAGGTITMTKEGIGQLNACVYSWKPGTAKWVSGDPPRGSWF</sequence>
<proteinExistence type="predicted"/>